<dbReference type="InterPro" id="IPR043128">
    <property type="entry name" value="Rev_trsase/Diguanyl_cyclase"/>
</dbReference>
<gene>
    <name evidence="2" type="ORF">Adt_39430</name>
</gene>
<dbReference type="PANTHER" id="PTHR48475:SF1">
    <property type="entry name" value="RNASE H TYPE-1 DOMAIN-CONTAINING PROTEIN"/>
    <property type="match status" value="1"/>
</dbReference>
<keyword evidence="3" id="KW-1185">Reference proteome</keyword>
<name>A0ABD1Q839_9LAMI</name>
<organism evidence="2 3">
    <name type="scientific">Abeliophyllum distichum</name>
    <dbReference type="NCBI Taxonomy" id="126358"/>
    <lineage>
        <taxon>Eukaryota</taxon>
        <taxon>Viridiplantae</taxon>
        <taxon>Streptophyta</taxon>
        <taxon>Embryophyta</taxon>
        <taxon>Tracheophyta</taxon>
        <taxon>Spermatophyta</taxon>
        <taxon>Magnoliopsida</taxon>
        <taxon>eudicotyledons</taxon>
        <taxon>Gunneridae</taxon>
        <taxon>Pentapetalae</taxon>
        <taxon>asterids</taxon>
        <taxon>lamiids</taxon>
        <taxon>Lamiales</taxon>
        <taxon>Oleaceae</taxon>
        <taxon>Forsythieae</taxon>
        <taxon>Abeliophyllum</taxon>
    </lineage>
</organism>
<protein>
    <submittedName>
        <fullName evidence="2">Retrovirus-related Pol polyprotein from transposon</fullName>
    </submittedName>
</protein>
<dbReference type="AlphaFoldDB" id="A0ABD1Q839"/>
<dbReference type="SUPFAM" id="SSF56672">
    <property type="entry name" value="DNA/RNA polymerases"/>
    <property type="match status" value="1"/>
</dbReference>
<dbReference type="InterPro" id="IPR043502">
    <property type="entry name" value="DNA/RNA_pol_sf"/>
</dbReference>
<sequence length="252" mass="29105">MVGINLSIACHALKVDPNVCPKIQKRRPLSTERYCALKEEVDKLLAINQRSDLSPVGIQPRAHKEKLTTRWKEVQSLIGRLATLNRFKSKATDRCQTFFQTIKGEKQFERTKECENAFQKLKILLRKASLLSKPKIGETLLIYFVVPEKAVSLLLILEEGPTQLPVYYVSKVLQDAETRYLWETDEVVIDLSQFNISYKPRPSINGQALENLWINSPTSQRDFLKPSLRKYQHRNYMLMDPQARLELKLGSC</sequence>
<dbReference type="Gene3D" id="3.30.70.270">
    <property type="match status" value="1"/>
</dbReference>
<proteinExistence type="predicted"/>
<accession>A0ABD1Q839</accession>
<comment type="caution">
    <text evidence="2">The sequence shown here is derived from an EMBL/GenBank/DDBJ whole genome shotgun (WGS) entry which is preliminary data.</text>
</comment>
<evidence type="ECO:0000259" key="1">
    <source>
        <dbReference type="Pfam" id="PF17919"/>
    </source>
</evidence>
<dbReference type="Proteomes" id="UP001604336">
    <property type="component" value="Unassembled WGS sequence"/>
</dbReference>
<dbReference type="Pfam" id="PF17919">
    <property type="entry name" value="RT_RNaseH_2"/>
    <property type="match status" value="1"/>
</dbReference>
<reference evidence="3" key="1">
    <citation type="submission" date="2024-07" db="EMBL/GenBank/DDBJ databases">
        <title>Two chromosome-level genome assemblies of Korean endemic species Abeliophyllum distichum and Forsythia ovata (Oleaceae).</title>
        <authorList>
            <person name="Jang H."/>
        </authorList>
    </citation>
    <scope>NUCLEOTIDE SEQUENCE [LARGE SCALE GENOMIC DNA]</scope>
</reference>
<evidence type="ECO:0000313" key="3">
    <source>
        <dbReference type="Proteomes" id="UP001604336"/>
    </source>
</evidence>
<dbReference type="PANTHER" id="PTHR48475">
    <property type="entry name" value="RIBONUCLEASE H"/>
    <property type="match status" value="1"/>
</dbReference>
<evidence type="ECO:0000313" key="2">
    <source>
        <dbReference type="EMBL" id="KAL2471294.1"/>
    </source>
</evidence>
<dbReference type="EMBL" id="JBFOLK010000012">
    <property type="protein sequence ID" value="KAL2471294.1"/>
    <property type="molecule type" value="Genomic_DNA"/>
</dbReference>
<dbReference type="InterPro" id="IPR041577">
    <property type="entry name" value="RT_RNaseH_2"/>
</dbReference>
<feature type="domain" description="Reverse transcriptase/retrotransposon-derived protein RNase H-like" evidence="1">
    <location>
        <begin position="111"/>
        <end position="180"/>
    </location>
</feature>